<evidence type="ECO:0000313" key="2">
    <source>
        <dbReference type="Proteomes" id="UP000735302"/>
    </source>
</evidence>
<proteinExistence type="predicted"/>
<dbReference type="EMBL" id="BLXT01002595">
    <property type="protein sequence ID" value="GFN95977.1"/>
    <property type="molecule type" value="Genomic_DNA"/>
</dbReference>
<gene>
    <name evidence="1" type="ORF">PoB_002248300</name>
</gene>
<sequence>MLVLLTSGQADSGQSTRARHVRLTDTLIRAPLVTQTDTIAAQQQWAIDCLIYWMAFSWTRREKGDRKKLRDTSIAWIGCWLLG</sequence>
<dbReference type="Proteomes" id="UP000735302">
    <property type="component" value="Unassembled WGS sequence"/>
</dbReference>
<reference evidence="1 2" key="1">
    <citation type="journal article" date="2021" name="Elife">
        <title>Chloroplast acquisition without the gene transfer in kleptoplastic sea slugs, Plakobranchus ocellatus.</title>
        <authorList>
            <person name="Maeda T."/>
            <person name="Takahashi S."/>
            <person name="Yoshida T."/>
            <person name="Shimamura S."/>
            <person name="Takaki Y."/>
            <person name="Nagai Y."/>
            <person name="Toyoda A."/>
            <person name="Suzuki Y."/>
            <person name="Arimoto A."/>
            <person name="Ishii H."/>
            <person name="Satoh N."/>
            <person name="Nishiyama T."/>
            <person name="Hasebe M."/>
            <person name="Maruyama T."/>
            <person name="Minagawa J."/>
            <person name="Obokata J."/>
            <person name="Shigenobu S."/>
        </authorList>
    </citation>
    <scope>NUCLEOTIDE SEQUENCE [LARGE SCALE GENOMIC DNA]</scope>
</reference>
<evidence type="ECO:0000313" key="1">
    <source>
        <dbReference type="EMBL" id="GFN95977.1"/>
    </source>
</evidence>
<accession>A0AAV3ZNB4</accession>
<organism evidence="1 2">
    <name type="scientific">Plakobranchus ocellatus</name>
    <dbReference type="NCBI Taxonomy" id="259542"/>
    <lineage>
        <taxon>Eukaryota</taxon>
        <taxon>Metazoa</taxon>
        <taxon>Spiralia</taxon>
        <taxon>Lophotrochozoa</taxon>
        <taxon>Mollusca</taxon>
        <taxon>Gastropoda</taxon>
        <taxon>Heterobranchia</taxon>
        <taxon>Euthyneura</taxon>
        <taxon>Panpulmonata</taxon>
        <taxon>Sacoglossa</taxon>
        <taxon>Placobranchoidea</taxon>
        <taxon>Plakobranchidae</taxon>
        <taxon>Plakobranchus</taxon>
    </lineage>
</organism>
<name>A0AAV3ZNB4_9GAST</name>
<dbReference type="AlphaFoldDB" id="A0AAV3ZNB4"/>
<protein>
    <submittedName>
        <fullName evidence="1">Uncharacterized protein</fullName>
    </submittedName>
</protein>
<comment type="caution">
    <text evidence="1">The sequence shown here is derived from an EMBL/GenBank/DDBJ whole genome shotgun (WGS) entry which is preliminary data.</text>
</comment>
<keyword evidence="2" id="KW-1185">Reference proteome</keyword>